<dbReference type="InterPro" id="IPR036869">
    <property type="entry name" value="J_dom_sf"/>
</dbReference>
<keyword evidence="1" id="KW-0175">Coiled coil</keyword>
<protein>
    <recommendedName>
        <fullName evidence="3">J domain-containing protein</fullName>
    </recommendedName>
</protein>
<dbReference type="KEGG" id="zga:ZOBELLIA_3068"/>
<proteinExistence type="predicted"/>
<dbReference type="Gene3D" id="1.10.287.110">
    <property type="entry name" value="DnaJ domain"/>
    <property type="match status" value="1"/>
</dbReference>
<dbReference type="STRING" id="63186.ZOBELLIA_3068"/>
<dbReference type="Pfam" id="PF00226">
    <property type="entry name" value="DnaJ"/>
    <property type="match status" value="1"/>
</dbReference>
<dbReference type="AlphaFoldDB" id="G0L776"/>
<accession>G0L776</accession>
<dbReference type="InterPro" id="IPR052842">
    <property type="entry name" value="ER_Co-chaperone"/>
</dbReference>
<dbReference type="HOGENOM" id="CLU_581308_0_0_10"/>
<dbReference type="Proteomes" id="UP000008898">
    <property type="component" value="Chromosome"/>
</dbReference>
<feature type="compositionally biased region" description="Basic and acidic residues" evidence="2">
    <location>
        <begin position="101"/>
        <end position="139"/>
    </location>
</feature>
<evidence type="ECO:0000313" key="4">
    <source>
        <dbReference type="EMBL" id="CAZ97207.1"/>
    </source>
</evidence>
<dbReference type="PANTHER" id="PTHR45184">
    <property type="entry name" value="DNAJ PROTEIN ERDJ3A"/>
    <property type="match status" value="1"/>
</dbReference>
<dbReference type="OrthoDB" id="1435214at2"/>
<dbReference type="CDD" id="cd06257">
    <property type="entry name" value="DnaJ"/>
    <property type="match status" value="1"/>
</dbReference>
<name>G0L776_ZOBGA</name>
<evidence type="ECO:0000256" key="1">
    <source>
        <dbReference type="SAM" id="Coils"/>
    </source>
</evidence>
<dbReference type="EMBL" id="FP476056">
    <property type="protein sequence ID" value="CAZ97207.1"/>
    <property type="molecule type" value="Genomic_DNA"/>
</dbReference>
<dbReference type="SUPFAM" id="SSF46565">
    <property type="entry name" value="Chaperone J-domain"/>
    <property type="match status" value="1"/>
</dbReference>
<dbReference type="RefSeq" id="WP_013994401.1">
    <property type="nucleotide sequence ID" value="NC_015844.1"/>
</dbReference>
<dbReference type="PANTHER" id="PTHR45184:SF1">
    <property type="entry name" value="DNAJ PROTEIN ERDJ3A"/>
    <property type="match status" value="1"/>
</dbReference>
<dbReference type="PROSITE" id="PS50076">
    <property type="entry name" value="DNAJ_2"/>
    <property type="match status" value="1"/>
</dbReference>
<sequence>MGTEIDGSKDYYSILGLNKNNLGTVYETAKEKIEKDNDAQIANEKERGERQTTVKLTPREIEIKAEAYVYSSAYKKIALKQHPDKGGDAEKFKQTNAAYDILKDPEKRREYDKKRKDFLKNLKKKSGPETKGRARREGTEDASQGKQKQRENPFEPNSSQHRYGRPQPGSYPRGSQQQDSDEENRYLKKVIDDWERAFQSLKESNNSANQENIDLRKGIDGWKDAYQRLKHDLRSLGESYNSAEKENSVLSNEINRLREKLSDYKQRLKRSNDDSQKLRKDYGGLKEENRRLKERLRKYEQEGDKKNRVNDLIIKIEGKIKELRDFDFELPSKIGESIGYSEDGKKLNLQIHYDVGVQFFNEKKVKKYEFLDSIGKRISDNKHGLKDIDDRHSDLLKCERDIQNFYGNLVSEYNTLKTLYKDEGPREERNMNNFSNPQVVKNDNSRSSSPNGSTSRGVQERNRQPWSKKM</sequence>
<feature type="region of interest" description="Disordered" evidence="2">
    <location>
        <begin position="81"/>
        <end position="184"/>
    </location>
</feature>
<dbReference type="InterPro" id="IPR001623">
    <property type="entry name" value="DnaJ_domain"/>
</dbReference>
<gene>
    <name evidence="4" type="ordered locus">zobellia_3068</name>
</gene>
<feature type="compositionally biased region" description="Basic and acidic residues" evidence="2">
    <location>
        <begin position="81"/>
        <end position="93"/>
    </location>
</feature>
<dbReference type="SMART" id="SM00271">
    <property type="entry name" value="DnaJ"/>
    <property type="match status" value="1"/>
</dbReference>
<evidence type="ECO:0000259" key="3">
    <source>
        <dbReference type="PROSITE" id="PS50076"/>
    </source>
</evidence>
<feature type="domain" description="J" evidence="3">
    <location>
        <begin position="10"/>
        <end position="115"/>
    </location>
</feature>
<reference evidence="4 5" key="2">
    <citation type="journal article" date="2012" name="Environ. Microbiol.">
        <title>Characterization of the first alginolytic operons in a marine bacterium: from their emergence in marine Flavobacteriia to their independent transfers to marine Proteobacteria and human gut Bacteroides.</title>
        <authorList>
            <person name="Thomas F."/>
            <person name="Barbeyron T."/>
            <person name="Tonon T."/>
            <person name="Genicot S."/>
            <person name="Czjzek M."/>
            <person name="Michel G."/>
        </authorList>
    </citation>
    <scope>NUCLEOTIDE SEQUENCE [LARGE SCALE GENOMIC DNA]</scope>
    <source>
        <strain evidence="5">DSM 12802 / CCUG 47099 / CIP 106680 / NCIMB 13871 / Dsij</strain>
    </source>
</reference>
<feature type="coiled-coil region" evidence="1">
    <location>
        <begin position="191"/>
        <end position="309"/>
    </location>
</feature>
<feature type="compositionally biased region" description="Polar residues" evidence="2">
    <location>
        <begin position="431"/>
        <end position="442"/>
    </location>
</feature>
<feature type="region of interest" description="Disordered" evidence="2">
    <location>
        <begin position="423"/>
        <end position="470"/>
    </location>
</feature>
<organism evidence="4 5">
    <name type="scientific">Zobellia galactanivorans (strain DSM 12802 / CCUG 47099 / CIP 106680 / NCIMB 13871 / Dsij)</name>
    <dbReference type="NCBI Taxonomy" id="63186"/>
    <lineage>
        <taxon>Bacteria</taxon>
        <taxon>Pseudomonadati</taxon>
        <taxon>Bacteroidota</taxon>
        <taxon>Flavobacteriia</taxon>
        <taxon>Flavobacteriales</taxon>
        <taxon>Flavobacteriaceae</taxon>
        <taxon>Zobellia</taxon>
    </lineage>
</organism>
<reference evidence="5" key="1">
    <citation type="submission" date="2009-07" db="EMBL/GenBank/DDBJ databases">
        <title>Complete genome sequence of Zobellia galactanivorans Dsij.</title>
        <authorList>
            <consortium name="Genoscope - CEA"/>
        </authorList>
    </citation>
    <scope>NUCLEOTIDE SEQUENCE [LARGE SCALE GENOMIC DNA]</scope>
    <source>
        <strain evidence="5">DSM 12802 / CCUG 47099 / CIP 106680 / NCIMB 13871 / Dsij</strain>
    </source>
</reference>
<dbReference type="PATRIC" id="fig|63186.3.peg.3000"/>
<keyword evidence="5" id="KW-1185">Reference proteome</keyword>
<feature type="compositionally biased region" description="Low complexity" evidence="2">
    <location>
        <begin position="445"/>
        <end position="457"/>
    </location>
</feature>
<evidence type="ECO:0000313" key="5">
    <source>
        <dbReference type="Proteomes" id="UP000008898"/>
    </source>
</evidence>
<dbReference type="Gene3D" id="1.10.287.1490">
    <property type="match status" value="1"/>
</dbReference>
<evidence type="ECO:0000256" key="2">
    <source>
        <dbReference type="SAM" id="MobiDB-lite"/>
    </source>
</evidence>